<dbReference type="InterPro" id="IPR043502">
    <property type="entry name" value="DNA/RNA_pol_sf"/>
</dbReference>
<evidence type="ECO:0000313" key="9">
    <source>
        <dbReference type="EMBL" id="KAK0141090.1"/>
    </source>
</evidence>
<feature type="region of interest" description="Disordered" evidence="7">
    <location>
        <begin position="844"/>
        <end position="863"/>
    </location>
</feature>
<dbReference type="CDD" id="cd05481">
    <property type="entry name" value="retropepsin_like_LTR_1"/>
    <property type="match status" value="1"/>
</dbReference>
<dbReference type="Gene3D" id="2.40.70.10">
    <property type="entry name" value="Acid Proteases"/>
    <property type="match status" value="1"/>
</dbReference>
<organism evidence="9 10">
    <name type="scientific">Merluccius polli</name>
    <name type="common">Benguela hake</name>
    <name type="synonym">Merluccius cadenati</name>
    <dbReference type="NCBI Taxonomy" id="89951"/>
    <lineage>
        <taxon>Eukaryota</taxon>
        <taxon>Metazoa</taxon>
        <taxon>Chordata</taxon>
        <taxon>Craniata</taxon>
        <taxon>Vertebrata</taxon>
        <taxon>Euteleostomi</taxon>
        <taxon>Actinopterygii</taxon>
        <taxon>Neopterygii</taxon>
        <taxon>Teleostei</taxon>
        <taxon>Neoteleostei</taxon>
        <taxon>Acanthomorphata</taxon>
        <taxon>Zeiogadaria</taxon>
        <taxon>Gadariae</taxon>
        <taxon>Gadiformes</taxon>
        <taxon>Gadoidei</taxon>
        <taxon>Merlucciidae</taxon>
        <taxon>Merluccius</taxon>
    </lineage>
</organism>
<evidence type="ECO:0000256" key="7">
    <source>
        <dbReference type="SAM" id="MobiDB-lite"/>
    </source>
</evidence>
<keyword evidence="3" id="KW-0808">Transferase</keyword>
<feature type="compositionally biased region" description="Polar residues" evidence="7">
    <location>
        <begin position="750"/>
        <end position="762"/>
    </location>
</feature>
<keyword evidence="6" id="KW-0378">Hydrolase</keyword>
<evidence type="ECO:0000256" key="2">
    <source>
        <dbReference type="ARBA" id="ARBA00012180"/>
    </source>
</evidence>
<feature type="compositionally biased region" description="Basic and acidic residues" evidence="7">
    <location>
        <begin position="201"/>
        <end position="220"/>
    </location>
</feature>
<dbReference type="SUPFAM" id="SSF50630">
    <property type="entry name" value="Acid proteases"/>
    <property type="match status" value="1"/>
</dbReference>
<evidence type="ECO:0000256" key="3">
    <source>
        <dbReference type="ARBA" id="ARBA00022679"/>
    </source>
</evidence>
<keyword evidence="5" id="KW-0540">Nuclease</keyword>
<dbReference type="Proteomes" id="UP001174136">
    <property type="component" value="Unassembled WGS sequence"/>
</dbReference>
<dbReference type="InterPro" id="IPR043128">
    <property type="entry name" value="Rev_trsase/Diguanyl_cyclase"/>
</dbReference>
<dbReference type="EC" id="3.1.26.4" evidence="2"/>
<dbReference type="PANTHER" id="PTHR37984:SF5">
    <property type="entry name" value="PROTEIN NYNRIN-LIKE"/>
    <property type="match status" value="1"/>
</dbReference>
<keyword evidence="6" id="KW-0255">Endonuclease</keyword>
<evidence type="ECO:0000256" key="6">
    <source>
        <dbReference type="ARBA" id="ARBA00022759"/>
    </source>
</evidence>
<comment type="caution">
    <text evidence="9">The sequence shown here is derived from an EMBL/GenBank/DDBJ whole genome shotgun (WGS) entry which is preliminary data.</text>
</comment>
<dbReference type="AlphaFoldDB" id="A0AA47MJ50"/>
<dbReference type="GO" id="GO:0004523">
    <property type="term" value="F:RNA-DNA hybrid ribonuclease activity"/>
    <property type="evidence" value="ECO:0007669"/>
    <property type="project" value="UniProtKB-EC"/>
</dbReference>
<keyword evidence="4" id="KW-0548">Nucleotidyltransferase</keyword>
<keyword evidence="10" id="KW-1185">Reference proteome</keyword>
<dbReference type="Gene3D" id="3.10.10.10">
    <property type="entry name" value="HIV Type 1 Reverse Transcriptase, subunit A, domain 1"/>
    <property type="match status" value="1"/>
</dbReference>
<dbReference type="InterPro" id="IPR050951">
    <property type="entry name" value="Retrovirus_Pol_polyprotein"/>
</dbReference>
<evidence type="ECO:0000256" key="5">
    <source>
        <dbReference type="ARBA" id="ARBA00022722"/>
    </source>
</evidence>
<accession>A0AA47MJ50</accession>
<dbReference type="InterPro" id="IPR021109">
    <property type="entry name" value="Peptidase_aspartic_dom_sf"/>
</dbReference>
<dbReference type="EMBL" id="JAOPHQ010003984">
    <property type="protein sequence ID" value="KAK0141090.1"/>
    <property type="molecule type" value="Genomic_DNA"/>
</dbReference>
<dbReference type="Pfam" id="PF00078">
    <property type="entry name" value="RVT_1"/>
    <property type="match status" value="1"/>
</dbReference>
<evidence type="ECO:0000313" key="10">
    <source>
        <dbReference type="Proteomes" id="UP001174136"/>
    </source>
</evidence>
<gene>
    <name evidence="9" type="ORF">N1851_021892</name>
</gene>
<name>A0AA47MJ50_MERPO</name>
<sequence length="863" mass="97335">MDVAGVPSPKINWESQNLPGEWKKFKQHVELMFSGPFRSKNQAEKCSYLLLWVGEKGRDIYNTWTLTADDARELKTYYERYEAYVLPKKNTIFSRYKFHEKVQGANETLEQFATELKLLVKDCAYANEDEMVRDRIVFGIQSAKVREKLLSVGSDLTLDKTMDIARSHELALLHTRSIGNGATSYAREQVVHAVHRQQQHTAREASRGARKPDKEGRDWKPAGTGKAYGKNCGYCGGRAHRDNEHCPARGKQCAKCGKLNHFAKVCKSTSRRSVHAVSHDENGETDELFIDAITKRGHMSDSEQAFADIKLGKQGTVTKFKLDTGAQVNVIPLSLYHQLHETRRLQLQPTTRMLTGYGGQQLAVKGMCKINSAYKERDMTLDFYIVDTKAPPVLGLNACLDLDLIKLVLSVTAEVDQKSILEKFSDVFQGIGLFPGECTIHLDPAATPVVCPPRRVPIALRSRLQKELQHMEDTRIIAKVTEPSEWVNSFVVVEKPRTGKLRVCLDPRDLNKAIKRPHYPLPTLEDITHKLAGAKYFSVLDARSGYWAIKLTTASSKLTTFNTPFGQYRFLRLPFGLISAQDEFQRKIDETYQGLEGVVAIVDDVLKYSFTITHRPGKDIPVADTLSRKSLAATDNSLSEGMDVQVHTVFSNMPVSHHRLSEIQKETERDEQLTVLRKIIQDGWPGSGQSCQAQTGSCSQKLLATGMDMQNDSRGNSIKRSTMIDFPDRYHRCTSDSPSGSRNRAAGGRQSLSSRSTHNGHTSFAPRRVRCIAETADTFGPPRRAGLKEVAQVTLSSKNKTFNNSKHQHHTYLESTHKRKHHTHLQNAHMKKHHTYLTHTLQKCQTHSHTAQNEDERSRHDLS</sequence>
<proteinExistence type="inferred from homology"/>
<dbReference type="Gene3D" id="3.30.70.270">
    <property type="match status" value="1"/>
</dbReference>
<feature type="region of interest" description="Disordered" evidence="7">
    <location>
        <begin position="729"/>
        <end position="768"/>
    </location>
</feature>
<dbReference type="PANTHER" id="PTHR37984">
    <property type="entry name" value="PROTEIN CBG26694"/>
    <property type="match status" value="1"/>
</dbReference>
<dbReference type="FunFam" id="3.10.10.10:FF:000003">
    <property type="entry name" value="Retrovirus-related Pol polyprotein from transposon 297-like Protein"/>
    <property type="match status" value="1"/>
</dbReference>
<dbReference type="CDD" id="cd01647">
    <property type="entry name" value="RT_LTR"/>
    <property type="match status" value="1"/>
</dbReference>
<comment type="similarity">
    <text evidence="1">Belongs to the beta type-B retroviral polymerase family. HERV class-II K(HML-2) pol subfamily.</text>
</comment>
<feature type="domain" description="Reverse transcriptase" evidence="8">
    <location>
        <begin position="494"/>
        <end position="609"/>
    </location>
</feature>
<dbReference type="SUPFAM" id="SSF56672">
    <property type="entry name" value="DNA/RNA polymerases"/>
    <property type="match status" value="1"/>
</dbReference>
<feature type="compositionally biased region" description="Basic and acidic residues" evidence="7">
    <location>
        <begin position="852"/>
        <end position="863"/>
    </location>
</feature>
<feature type="region of interest" description="Disordered" evidence="7">
    <location>
        <begin position="197"/>
        <end position="222"/>
    </location>
</feature>
<protein>
    <recommendedName>
        <fullName evidence="2">ribonuclease H</fullName>
        <ecNumber evidence="2">3.1.26.4</ecNumber>
    </recommendedName>
</protein>
<reference evidence="9" key="1">
    <citation type="journal article" date="2023" name="Front. Mar. Sci.">
        <title>A new Merluccius polli reference genome to investigate the effects of global change in West African waters.</title>
        <authorList>
            <person name="Mateo J.L."/>
            <person name="Blanco-Fernandez C."/>
            <person name="Garcia-Vazquez E."/>
            <person name="Machado-Schiaffino G."/>
        </authorList>
    </citation>
    <scope>NUCLEOTIDE SEQUENCE</scope>
    <source>
        <strain evidence="9">C29</strain>
        <tissue evidence="9">Fin</tissue>
    </source>
</reference>
<evidence type="ECO:0000259" key="8">
    <source>
        <dbReference type="Pfam" id="PF00078"/>
    </source>
</evidence>
<dbReference type="InterPro" id="IPR000477">
    <property type="entry name" value="RT_dom"/>
</dbReference>
<evidence type="ECO:0000256" key="4">
    <source>
        <dbReference type="ARBA" id="ARBA00022695"/>
    </source>
</evidence>
<evidence type="ECO:0000256" key="1">
    <source>
        <dbReference type="ARBA" id="ARBA00010879"/>
    </source>
</evidence>